<sequence length="136" mass="14768">MVARHTCRLGLGQRSASPTLGARVLVGEPQLSERQFALAEVRRSEVLLELSLHQVQVGRLQGGPGVFVAVVGFDNVAIARACYPELTTVDQNNQRLAEWSLATPEGPGGRHEPSRWPTADRRRAAIGRSGVDLDHP</sequence>
<dbReference type="AlphaFoldDB" id="A0A927MVL8"/>
<dbReference type="Gene3D" id="3.40.50.2300">
    <property type="match status" value="1"/>
</dbReference>
<reference evidence="2" key="1">
    <citation type="submission" date="2020-10" db="EMBL/GenBank/DDBJ databases">
        <title>Sequencing the genomes of 1000 actinobacteria strains.</title>
        <authorList>
            <person name="Klenk H.-P."/>
        </authorList>
    </citation>
    <scope>NUCLEOTIDE SEQUENCE</scope>
    <source>
        <strain evidence="2">DSM 45354</strain>
    </source>
</reference>
<feature type="region of interest" description="Disordered" evidence="1">
    <location>
        <begin position="100"/>
        <end position="136"/>
    </location>
</feature>
<dbReference type="Proteomes" id="UP000638648">
    <property type="component" value="Unassembled WGS sequence"/>
</dbReference>
<dbReference type="EMBL" id="JADBEM010000001">
    <property type="protein sequence ID" value="MBE1604120.1"/>
    <property type="molecule type" value="Genomic_DNA"/>
</dbReference>
<feature type="compositionally biased region" description="Basic and acidic residues" evidence="1">
    <location>
        <begin position="108"/>
        <end position="123"/>
    </location>
</feature>
<keyword evidence="3" id="KW-1185">Reference proteome</keyword>
<dbReference type="InterPro" id="IPR028082">
    <property type="entry name" value="Peripla_BP_I"/>
</dbReference>
<proteinExistence type="predicted"/>
<name>A0A927MVL8_9ACTN</name>
<gene>
    <name evidence="2" type="ORF">HEB94_000968</name>
</gene>
<accession>A0A927MVL8</accession>
<organism evidence="2 3">
    <name type="scientific">Actinopolymorpha pittospori</name>
    <dbReference type="NCBI Taxonomy" id="648752"/>
    <lineage>
        <taxon>Bacteria</taxon>
        <taxon>Bacillati</taxon>
        <taxon>Actinomycetota</taxon>
        <taxon>Actinomycetes</taxon>
        <taxon>Propionibacteriales</taxon>
        <taxon>Actinopolymorphaceae</taxon>
        <taxon>Actinopolymorpha</taxon>
    </lineage>
</organism>
<protein>
    <submittedName>
        <fullName evidence="2">Uncharacterized protein</fullName>
    </submittedName>
</protein>
<evidence type="ECO:0000256" key="1">
    <source>
        <dbReference type="SAM" id="MobiDB-lite"/>
    </source>
</evidence>
<dbReference type="SUPFAM" id="SSF53822">
    <property type="entry name" value="Periplasmic binding protein-like I"/>
    <property type="match status" value="1"/>
</dbReference>
<evidence type="ECO:0000313" key="2">
    <source>
        <dbReference type="EMBL" id="MBE1604120.1"/>
    </source>
</evidence>
<evidence type="ECO:0000313" key="3">
    <source>
        <dbReference type="Proteomes" id="UP000638648"/>
    </source>
</evidence>
<comment type="caution">
    <text evidence="2">The sequence shown here is derived from an EMBL/GenBank/DDBJ whole genome shotgun (WGS) entry which is preliminary data.</text>
</comment>